<feature type="domain" description="2EXR" evidence="1">
    <location>
        <begin position="6"/>
        <end position="117"/>
    </location>
</feature>
<keyword evidence="3" id="KW-1185">Reference proteome</keyword>
<dbReference type="EMBL" id="JABEXW010000213">
    <property type="protein sequence ID" value="KAF4967968.1"/>
    <property type="molecule type" value="Genomic_DNA"/>
</dbReference>
<evidence type="ECO:0000259" key="1">
    <source>
        <dbReference type="Pfam" id="PF20150"/>
    </source>
</evidence>
<reference evidence="2" key="1">
    <citation type="journal article" date="2020" name="BMC Genomics">
        <title>Correction to: Identification and distribution of gene clusters required for synthesis of sphingolipid metabolism inhibitors in diverse species of the filamentous fungus Fusarium.</title>
        <authorList>
            <person name="Kim H.S."/>
            <person name="Lohmar J.M."/>
            <person name="Busman M."/>
            <person name="Brown D.W."/>
            <person name="Naumann T.A."/>
            <person name="Divon H.H."/>
            <person name="Lysoe E."/>
            <person name="Uhlig S."/>
            <person name="Proctor R.H."/>
        </authorList>
    </citation>
    <scope>NUCLEOTIDE SEQUENCE</scope>
    <source>
        <strain evidence="2">NRRL 20472</strain>
    </source>
</reference>
<name>A0A8H4XAG2_9HYPO</name>
<evidence type="ECO:0000313" key="2">
    <source>
        <dbReference type="EMBL" id="KAF4967968.1"/>
    </source>
</evidence>
<comment type="caution">
    <text evidence="2">The sequence shown here is derived from an EMBL/GenBank/DDBJ whole genome shotgun (WGS) entry which is preliminary data.</text>
</comment>
<gene>
    <name evidence="2" type="ORF">FSARC_4580</name>
</gene>
<reference evidence="2" key="2">
    <citation type="submission" date="2020-05" db="EMBL/GenBank/DDBJ databases">
        <authorList>
            <person name="Kim H.-S."/>
            <person name="Proctor R.H."/>
            <person name="Brown D.W."/>
        </authorList>
    </citation>
    <scope>NUCLEOTIDE SEQUENCE</scope>
    <source>
        <strain evidence="2">NRRL 20472</strain>
    </source>
</reference>
<accession>A0A8H4XAG2</accession>
<evidence type="ECO:0000313" key="3">
    <source>
        <dbReference type="Proteomes" id="UP000622797"/>
    </source>
</evidence>
<sequence length="279" mass="32501">MALKSFHQFPRLPAELRIMIWKAALRPSDATRGALHHFHMVHHRNHRLSAQPLNLVNMEWPYGRRLPSNFHATCVPCSQHTLCSPLGRKGTRSAYFWDSGMWLACWESRYVIGNHFKAQKWKRLAGELRQEQMNVSPRTPILSLKCAWESDKHRLDVSTVVIAGKALPVATQPMKDLYVLRFASWDRPWQLQIDCRFENMFADFAFSPMARGFPAVANIGFEFDHTWWDAFGQGEVLPRWMSTFHCDHTPLGFLMAMLRFCAAGQMNARFWLIERKAER</sequence>
<dbReference type="InterPro" id="IPR045518">
    <property type="entry name" value="2EXR"/>
</dbReference>
<dbReference type="Pfam" id="PF20150">
    <property type="entry name" value="2EXR"/>
    <property type="match status" value="1"/>
</dbReference>
<organism evidence="2 3">
    <name type="scientific">Fusarium sarcochroum</name>
    <dbReference type="NCBI Taxonomy" id="1208366"/>
    <lineage>
        <taxon>Eukaryota</taxon>
        <taxon>Fungi</taxon>
        <taxon>Dikarya</taxon>
        <taxon>Ascomycota</taxon>
        <taxon>Pezizomycotina</taxon>
        <taxon>Sordariomycetes</taxon>
        <taxon>Hypocreomycetidae</taxon>
        <taxon>Hypocreales</taxon>
        <taxon>Nectriaceae</taxon>
        <taxon>Fusarium</taxon>
        <taxon>Fusarium lateritium species complex</taxon>
    </lineage>
</organism>
<dbReference type="AlphaFoldDB" id="A0A8H4XAG2"/>
<dbReference type="Proteomes" id="UP000622797">
    <property type="component" value="Unassembled WGS sequence"/>
</dbReference>
<dbReference type="OrthoDB" id="3596450at2759"/>
<protein>
    <recommendedName>
        <fullName evidence="1">2EXR domain-containing protein</fullName>
    </recommendedName>
</protein>
<proteinExistence type="predicted"/>